<sequence>MVSGRGRAEEGPPKSKKRRRRFIIAVNEMRAERNERWLFLRGGDSPFVLRSHHDKPRAFRGVFVASPRFDLFESVILSAAAPPINVAAPSLETGTRVGPFCGLICAAPYLSEAFFLFLAILAGGFFKYWRGRQPSHRGRRRCLIREGAGDNRLIPGAIMKMVGVLGALLQRGGQAECRNLMAVVVLFSAVSSAFAVTNWYGFPGGSLRVVAWRPIWRNISSLRLDCSVLGQPSTGPVTREACLRRPMKQTVPAPPVDGELSGWGHSDPDDDQHGGSSTWQLLTSYFSQEIQDKWKNTFRLDCSVLGRECDGREAVKLSKSWRGCLRPMKQTAKHSCTIMASTMAIEGKHRQDLKVDVQQAGDDRPAVSVPLVSHLAQQRDKQTGSNPLHLAASLEGWPYVGILSKWFPDVWPRPRSAVALLLEANKCAAYQPDAQGLYPIHVAAMAGSLDAVRAMLEACPDCATLRDAGGRTFLHAAVEAEAYGVVEFACRRAPPKGLFPSSVLNVQDDNGDTAVHRAVHVGNLPVFNCLIRNRHVHLSIPNKDALTPYDLSWNPRGLIQLPLQSVGAPCGGSRPDLLSGEHIPKGDDDKVSAHLTNAAQMLGVVSVLVATVTFASAFTLPGGYQQAGSDGIIGTPLLAGSYAFDAFILSTTLAFICSCMATFSLIFAGVPAMDISLRSWYFEVSALLLRSSGRSLVVAFALGLYLVLAPIAHATATAVCVIIFVSSLYGNSEAWQILRVADTARARLGARMDVAWTFGLTFYNIFVNVFVNFWSFIIIFGLPAAIRMAVHVHAK</sequence>
<reference evidence="11" key="1">
    <citation type="journal article" date="2019" name="Nat. Commun.">
        <title>The genome of broomcorn millet.</title>
        <authorList>
            <person name="Zou C."/>
            <person name="Miki D."/>
            <person name="Li D."/>
            <person name="Tang Q."/>
            <person name="Xiao L."/>
            <person name="Rajput S."/>
            <person name="Deng P."/>
            <person name="Jia W."/>
            <person name="Huang R."/>
            <person name="Zhang M."/>
            <person name="Sun Y."/>
            <person name="Hu J."/>
            <person name="Fu X."/>
            <person name="Schnable P.S."/>
            <person name="Li F."/>
            <person name="Zhang H."/>
            <person name="Feng B."/>
            <person name="Zhu X."/>
            <person name="Liu R."/>
            <person name="Schnable J.C."/>
            <person name="Zhu J.-K."/>
            <person name="Zhang H."/>
        </authorList>
    </citation>
    <scope>NUCLEOTIDE SEQUENCE [LARGE SCALE GENOMIC DNA]</scope>
</reference>
<dbReference type="OrthoDB" id="662453at2759"/>
<feature type="transmembrane region" description="Helical" evidence="8">
    <location>
        <begin position="601"/>
        <end position="620"/>
    </location>
</feature>
<evidence type="ECO:0000256" key="6">
    <source>
        <dbReference type="ARBA" id="ARBA00023136"/>
    </source>
</evidence>
<evidence type="ECO:0000256" key="5">
    <source>
        <dbReference type="ARBA" id="ARBA00023043"/>
    </source>
</evidence>
<keyword evidence="2 8" id="KW-0812">Transmembrane</keyword>
<evidence type="ECO:0000259" key="9">
    <source>
        <dbReference type="Pfam" id="PF13962"/>
    </source>
</evidence>
<dbReference type="InterPro" id="IPR036770">
    <property type="entry name" value="Ankyrin_rpt-contain_sf"/>
</dbReference>
<keyword evidence="5" id="KW-0040">ANK repeat</keyword>
<dbReference type="AlphaFoldDB" id="A0A3L6QS04"/>
<feature type="transmembrane region" description="Helical" evidence="8">
    <location>
        <begin position="109"/>
        <end position="129"/>
    </location>
</feature>
<dbReference type="PANTHER" id="PTHR24186">
    <property type="entry name" value="PROTEIN PHOSPHATASE 1 REGULATORY SUBUNIT"/>
    <property type="match status" value="1"/>
</dbReference>
<keyword evidence="11" id="KW-1185">Reference proteome</keyword>
<feature type="transmembrane region" description="Helical" evidence="8">
    <location>
        <begin position="696"/>
        <end position="729"/>
    </location>
</feature>
<feature type="transmembrane region" description="Helical" evidence="8">
    <location>
        <begin position="762"/>
        <end position="786"/>
    </location>
</feature>
<comment type="caution">
    <text evidence="10">The sequence shown here is derived from an EMBL/GenBank/DDBJ whole genome shotgun (WGS) entry which is preliminary data.</text>
</comment>
<keyword evidence="6 8" id="KW-0472">Membrane</keyword>
<feature type="domain" description="PGG" evidence="9">
    <location>
        <begin position="594"/>
        <end position="707"/>
    </location>
</feature>
<dbReference type="STRING" id="4540.A0A3L6QS04"/>
<organism evidence="10 11">
    <name type="scientific">Panicum miliaceum</name>
    <name type="common">Proso millet</name>
    <name type="synonym">Broomcorn millet</name>
    <dbReference type="NCBI Taxonomy" id="4540"/>
    <lineage>
        <taxon>Eukaryota</taxon>
        <taxon>Viridiplantae</taxon>
        <taxon>Streptophyta</taxon>
        <taxon>Embryophyta</taxon>
        <taxon>Tracheophyta</taxon>
        <taxon>Spermatophyta</taxon>
        <taxon>Magnoliopsida</taxon>
        <taxon>Liliopsida</taxon>
        <taxon>Poales</taxon>
        <taxon>Poaceae</taxon>
        <taxon>PACMAD clade</taxon>
        <taxon>Panicoideae</taxon>
        <taxon>Panicodae</taxon>
        <taxon>Paniceae</taxon>
        <taxon>Panicinae</taxon>
        <taxon>Panicum</taxon>
        <taxon>Panicum sect. Panicum</taxon>
    </lineage>
</organism>
<dbReference type="EMBL" id="PQIB02000011">
    <property type="protein sequence ID" value="RLM86114.1"/>
    <property type="molecule type" value="Genomic_DNA"/>
</dbReference>
<feature type="transmembrane region" description="Helical" evidence="8">
    <location>
        <begin position="150"/>
        <end position="169"/>
    </location>
</feature>
<evidence type="ECO:0000256" key="8">
    <source>
        <dbReference type="SAM" id="Phobius"/>
    </source>
</evidence>
<dbReference type="PANTHER" id="PTHR24186:SF50">
    <property type="entry name" value="ANKYRIN REPEAT-CONTAINING PROTEIN ITN1-LIKE ISOFORM X1"/>
    <property type="match status" value="1"/>
</dbReference>
<name>A0A3L6QS04_PANMI</name>
<feature type="transmembrane region" description="Helical" evidence="8">
    <location>
        <begin position="181"/>
        <end position="202"/>
    </location>
</feature>
<evidence type="ECO:0000256" key="1">
    <source>
        <dbReference type="ARBA" id="ARBA00004141"/>
    </source>
</evidence>
<keyword evidence="3" id="KW-0677">Repeat</keyword>
<accession>A0A3L6QS04</accession>
<comment type="subcellular location">
    <subcellularLocation>
        <location evidence="1">Membrane</location>
        <topology evidence="1">Multi-pass membrane protein</topology>
    </subcellularLocation>
</comment>
<evidence type="ECO:0000313" key="11">
    <source>
        <dbReference type="Proteomes" id="UP000275267"/>
    </source>
</evidence>
<gene>
    <name evidence="10" type="ORF">C2845_PM04G24010</name>
</gene>
<feature type="region of interest" description="Disordered" evidence="7">
    <location>
        <begin position="249"/>
        <end position="276"/>
    </location>
</feature>
<evidence type="ECO:0000256" key="4">
    <source>
        <dbReference type="ARBA" id="ARBA00022989"/>
    </source>
</evidence>
<feature type="transmembrane region" description="Helical" evidence="8">
    <location>
        <begin position="646"/>
        <end position="670"/>
    </location>
</feature>
<protein>
    <recommendedName>
        <fullName evidence="9">PGG domain-containing protein</fullName>
    </recommendedName>
</protein>
<evidence type="ECO:0000256" key="2">
    <source>
        <dbReference type="ARBA" id="ARBA00022692"/>
    </source>
</evidence>
<dbReference type="Pfam" id="PF13962">
    <property type="entry name" value="PGG"/>
    <property type="match status" value="1"/>
</dbReference>
<dbReference type="Pfam" id="PF12796">
    <property type="entry name" value="Ank_2"/>
    <property type="match status" value="1"/>
</dbReference>
<dbReference type="Gene3D" id="1.25.40.20">
    <property type="entry name" value="Ankyrin repeat-containing domain"/>
    <property type="match status" value="1"/>
</dbReference>
<dbReference type="Proteomes" id="UP000275267">
    <property type="component" value="Unassembled WGS sequence"/>
</dbReference>
<evidence type="ECO:0000256" key="3">
    <source>
        <dbReference type="ARBA" id="ARBA00022737"/>
    </source>
</evidence>
<evidence type="ECO:0000313" key="10">
    <source>
        <dbReference type="EMBL" id="RLM86114.1"/>
    </source>
</evidence>
<dbReference type="InterPro" id="IPR002110">
    <property type="entry name" value="Ankyrin_rpt"/>
</dbReference>
<dbReference type="InterPro" id="IPR026961">
    <property type="entry name" value="PGG_dom"/>
</dbReference>
<evidence type="ECO:0000256" key="7">
    <source>
        <dbReference type="SAM" id="MobiDB-lite"/>
    </source>
</evidence>
<keyword evidence="4 8" id="KW-1133">Transmembrane helix</keyword>
<dbReference type="GO" id="GO:0005886">
    <property type="term" value="C:plasma membrane"/>
    <property type="evidence" value="ECO:0007669"/>
    <property type="project" value="TreeGrafter"/>
</dbReference>
<proteinExistence type="predicted"/>
<dbReference type="SMART" id="SM00248">
    <property type="entry name" value="ANK"/>
    <property type="match status" value="3"/>
</dbReference>
<dbReference type="SUPFAM" id="SSF48403">
    <property type="entry name" value="Ankyrin repeat"/>
    <property type="match status" value="1"/>
</dbReference>